<dbReference type="GO" id="GO:0005829">
    <property type="term" value="C:cytosol"/>
    <property type="evidence" value="ECO:0007669"/>
    <property type="project" value="TreeGrafter"/>
</dbReference>
<dbReference type="SUPFAM" id="SSF48371">
    <property type="entry name" value="ARM repeat"/>
    <property type="match status" value="1"/>
</dbReference>
<evidence type="ECO:0000256" key="5">
    <source>
        <dbReference type="ARBA" id="ARBA00045173"/>
    </source>
</evidence>
<dbReference type="InterPro" id="IPR019156">
    <property type="entry name" value="Ataxin-10_domain"/>
</dbReference>
<dbReference type="Proteomes" id="UP000494165">
    <property type="component" value="Unassembled WGS sequence"/>
</dbReference>
<comment type="function">
    <text evidence="5">May play a role in the regulation of cytokinesis. May play a role in signaling by stimulating protein glycosylation. Induces neuritogenesis by activating the Ras-MAP kinase pathway and is necessary for the survival of cerebellar neurons. Does not appear to play a major role in ciliogenesis.</text>
</comment>
<evidence type="ECO:0000256" key="3">
    <source>
        <dbReference type="ARBA" id="ARBA00022618"/>
    </source>
</evidence>
<comment type="similarity">
    <text evidence="1">Belongs to the ataxin-10 family.</text>
</comment>
<evidence type="ECO:0000256" key="1">
    <source>
        <dbReference type="ARBA" id="ARBA00008384"/>
    </source>
</evidence>
<evidence type="ECO:0000259" key="6">
    <source>
        <dbReference type="Pfam" id="PF09759"/>
    </source>
</evidence>
<evidence type="ECO:0000313" key="7">
    <source>
        <dbReference type="EMBL" id="CAB3370233.1"/>
    </source>
</evidence>
<dbReference type="Gene3D" id="1.25.10.10">
    <property type="entry name" value="Leucine-rich Repeat Variant"/>
    <property type="match status" value="1"/>
</dbReference>
<accession>A0A8S1CL61</accession>
<dbReference type="GO" id="GO:0051301">
    <property type="term" value="P:cell division"/>
    <property type="evidence" value="ECO:0007669"/>
    <property type="project" value="UniProtKB-KW"/>
</dbReference>
<dbReference type="PANTHER" id="PTHR13255:SF0">
    <property type="entry name" value="ATAXIN-10"/>
    <property type="match status" value="1"/>
</dbReference>
<keyword evidence="3" id="KW-0132">Cell division</keyword>
<gene>
    <name evidence="7" type="ORF">CLODIP_2_CD00257</name>
</gene>
<reference evidence="7 8" key="1">
    <citation type="submission" date="2020-04" db="EMBL/GenBank/DDBJ databases">
        <authorList>
            <person name="Alioto T."/>
            <person name="Alioto T."/>
            <person name="Gomez Garrido J."/>
        </authorList>
    </citation>
    <scope>NUCLEOTIDE SEQUENCE [LARGE SCALE GENOMIC DNA]</scope>
</reference>
<keyword evidence="8" id="KW-1185">Reference proteome</keyword>
<dbReference type="PANTHER" id="PTHR13255">
    <property type="entry name" value="ATAXIN-10"/>
    <property type="match status" value="1"/>
</dbReference>
<feature type="domain" description="Ataxin-10" evidence="6">
    <location>
        <begin position="320"/>
        <end position="413"/>
    </location>
</feature>
<protein>
    <recommendedName>
        <fullName evidence="2">Ataxin-10</fullName>
    </recommendedName>
</protein>
<organism evidence="7 8">
    <name type="scientific">Cloeon dipterum</name>
    <dbReference type="NCBI Taxonomy" id="197152"/>
    <lineage>
        <taxon>Eukaryota</taxon>
        <taxon>Metazoa</taxon>
        <taxon>Ecdysozoa</taxon>
        <taxon>Arthropoda</taxon>
        <taxon>Hexapoda</taxon>
        <taxon>Insecta</taxon>
        <taxon>Pterygota</taxon>
        <taxon>Palaeoptera</taxon>
        <taxon>Ephemeroptera</taxon>
        <taxon>Pisciforma</taxon>
        <taxon>Baetidae</taxon>
        <taxon>Cloeon</taxon>
    </lineage>
</organism>
<dbReference type="InterPro" id="IPR011989">
    <property type="entry name" value="ARM-like"/>
</dbReference>
<evidence type="ECO:0000256" key="4">
    <source>
        <dbReference type="ARBA" id="ARBA00023306"/>
    </source>
</evidence>
<proteinExistence type="inferred from homology"/>
<name>A0A8S1CL61_9INSE</name>
<sequence length="421" mass="46265">MESSESCTDISNLETMLAKSLTLEDTPNPTTAEDILTTITNYFRELRAVCAKGKVFQDAVAESNIIKHSTEIIQKLLNDPRCLQYERVLVCIRVGVQFFGNFVVDNDHTRSLMWNSNKSLLRELLNLSDVRAANFTAMVVYNIFKGNTAIPYTEVTHIFPMILSLAAKESEFALFCVEHLISWPGFVSQVYPVLGVGERLFLLEVCRELTSKGAHLPADTAMLIASEFKKKADIIFVAHNGLPTPDPSESAALLEAVATASGIVGSEGAAKLQQDGALLTSAVFLLRGIHACMSVEDKLSAFDARGEKVQELRQSPMYGFKAQLVRLIGNLCYRNKINQDKVRDMEGVPLLLNCSRLDACNPFITQWVVLAIRNICEGNAENQALIASLAQEGDQILQGGAVRLNPDANGAMRVSFVESTD</sequence>
<evidence type="ECO:0000256" key="2">
    <source>
        <dbReference type="ARBA" id="ARBA00018804"/>
    </source>
</evidence>
<dbReference type="AlphaFoldDB" id="A0A8S1CL61"/>
<dbReference type="InterPro" id="IPR051374">
    <property type="entry name" value="Ataxin-10/CTR86_families"/>
</dbReference>
<dbReference type="OrthoDB" id="379794at2759"/>
<dbReference type="EMBL" id="CADEPI010000051">
    <property type="protein sequence ID" value="CAB3370233.1"/>
    <property type="molecule type" value="Genomic_DNA"/>
</dbReference>
<dbReference type="InterPro" id="IPR016024">
    <property type="entry name" value="ARM-type_fold"/>
</dbReference>
<dbReference type="Pfam" id="PF09759">
    <property type="entry name" value="Atx10homo_assoc"/>
    <property type="match status" value="1"/>
</dbReference>
<keyword evidence="4" id="KW-0131">Cell cycle</keyword>
<dbReference type="GO" id="GO:0031175">
    <property type="term" value="P:neuron projection development"/>
    <property type="evidence" value="ECO:0007669"/>
    <property type="project" value="TreeGrafter"/>
</dbReference>
<comment type="caution">
    <text evidence="7">The sequence shown here is derived from an EMBL/GenBank/DDBJ whole genome shotgun (WGS) entry which is preliminary data.</text>
</comment>
<evidence type="ECO:0000313" key="8">
    <source>
        <dbReference type="Proteomes" id="UP000494165"/>
    </source>
</evidence>